<dbReference type="InterPro" id="IPR032675">
    <property type="entry name" value="LRR_dom_sf"/>
</dbReference>
<sequence length="369" mass="41805">MARIALTLNDLNDDVLYEICWSVGALTTDVGNTQGQVPLKNLSLVNKHFREITVSILFRNVCVVGPASESRMMIEGDWMTARAAIAALQNSLVKYIRNFKFDIYTSERPTEPPAEEDFKQLVKFLDRMPQLRKLLLYVPLPHLKALESAFEATEIMLPSVKILVFNPLCVFLMNKCPNLEVASVHMPDDWVYQRPFPDSVDTVQEFKVTLINALRSTKNLRRFEAKGPWHMNDLHALTTVAPKLQWLEMRGGWYVHEVDLLTSLAALSQFKNLERLDLADAYQLGLGFNPPRCGNAYMGPGGAGVRKQVEEDRKKTEEIAARAAFSSCTSLKEVWVGELSKARVIRGEGGHRDEIIWSRGKQETNRITK</sequence>
<proteinExistence type="predicted"/>
<dbReference type="EMBL" id="KV750924">
    <property type="protein sequence ID" value="OCL02599.1"/>
    <property type="molecule type" value="Genomic_DNA"/>
</dbReference>
<dbReference type="AlphaFoldDB" id="A0A8E2JMW8"/>
<protein>
    <submittedName>
        <fullName evidence="1">Uncharacterized protein</fullName>
    </submittedName>
</protein>
<evidence type="ECO:0000313" key="2">
    <source>
        <dbReference type="Proteomes" id="UP000250140"/>
    </source>
</evidence>
<dbReference type="OrthoDB" id="3636801at2759"/>
<name>A0A8E2JMW8_9PEZI</name>
<dbReference type="Gene3D" id="3.80.10.10">
    <property type="entry name" value="Ribonuclease Inhibitor"/>
    <property type="match status" value="1"/>
</dbReference>
<evidence type="ECO:0000313" key="1">
    <source>
        <dbReference type="EMBL" id="OCL02599.1"/>
    </source>
</evidence>
<gene>
    <name evidence="1" type="ORF">AOQ84DRAFT_392860</name>
</gene>
<dbReference type="Proteomes" id="UP000250140">
    <property type="component" value="Unassembled WGS sequence"/>
</dbReference>
<organism evidence="1 2">
    <name type="scientific">Glonium stellatum</name>
    <dbReference type="NCBI Taxonomy" id="574774"/>
    <lineage>
        <taxon>Eukaryota</taxon>
        <taxon>Fungi</taxon>
        <taxon>Dikarya</taxon>
        <taxon>Ascomycota</taxon>
        <taxon>Pezizomycotina</taxon>
        <taxon>Dothideomycetes</taxon>
        <taxon>Pleosporomycetidae</taxon>
        <taxon>Gloniales</taxon>
        <taxon>Gloniaceae</taxon>
        <taxon>Glonium</taxon>
    </lineage>
</organism>
<reference evidence="1 2" key="1">
    <citation type="journal article" date="2016" name="Nat. Commun.">
        <title>Ectomycorrhizal ecology is imprinted in the genome of the dominant symbiotic fungus Cenococcum geophilum.</title>
        <authorList>
            <consortium name="DOE Joint Genome Institute"/>
            <person name="Peter M."/>
            <person name="Kohler A."/>
            <person name="Ohm R.A."/>
            <person name="Kuo A."/>
            <person name="Krutzmann J."/>
            <person name="Morin E."/>
            <person name="Arend M."/>
            <person name="Barry K.W."/>
            <person name="Binder M."/>
            <person name="Choi C."/>
            <person name="Clum A."/>
            <person name="Copeland A."/>
            <person name="Grisel N."/>
            <person name="Haridas S."/>
            <person name="Kipfer T."/>
            <person name="LaButti K."/>
            <person name="Lindquist E."/>
            <person name="Lipzen A."/>
            <person name="Maire R."/>
            <person name="Meier B."/>
            <person name="Mihaltcheva S."/>
            <person name="Molinier V."/>
            <person name="Murat C."/>
            <person name="Poggeler S."/>
            <person name="Quandt C.A."/>
            <person name="Sperisen C."/>
            <person name="Tritt A."/>
            <person name="Tisserant E."/>
            <person name="Crous P.W."/>
            <person name="Henrissat B."/>
            <person name="Nehls U."/>
            <person name="Egli S."/>
            <person name="Spatafora J.W."/>
            <person name="Grigoriev I.V."/>
            <person name="Martin F.M."/>
        </authorList>
    </citation>
    <scope>NUCLEOTIDE SEQUENCE [LARGE SCALE GENOMIC DNA]</scope>
    <source>
        <strain evidence="1 2">CBS 207.34</strain>
    </source>
</reference>
<keyword evidence="2" id="KW-1185">Reference proteome</keyword>
<accession>A0A8E2JMW8</accession>